<dbReference type="GeneID" id="36841293"/>
<sequence length="684" mass="74676">MDDTAQVSAGLFGALDDSDCLVHILCFLPLKDYMTLALANKRIAAFLVDDAVLRAIWGTRLGVAGRFDPQFGPHQCEVDRNDPCVPFTIPRAWRRAAEISAICANAAHLVLALYKRNVSCEYWDKEIADGSVPSIDDISVNTAVAAQQDPRQRNHTKSWHFVWKTQWSTAVEARAPGALCTLALMLVYSLRTRRLNKVVPLEQPLADIVRATLGAEFYIAVGNPRAHTAGGVPRVDITPAEMADRALLSYWPGIKTVHDALLSFSPHAMSCVGNANAAITRLLVRAADLWNSGFEYPVTSETVNTTRHNLIVYNALRTRSMDVRDTLEARDTVSVAMYDLVPRALRRDAQRLMIACSGVDNVLSGVRGDLDFSFTQKRQTTGRDLAARMAAANHQEALQLIAESVPFACALIDNRSILVSSPGHVQHCPPPRDTAPQHPSRASPAPTEGAALVTWIRLWSISMACDLAKAFANISSLCTRNIEAREYEAAAFDATVLIDMIRAWRTSDTMRLSEDAHANMIMRSACLAVLSWATAGGPSCMERLCALVDSNDDLAWLLSSAGCRDLAVWATEQTNDAIKQVGLAHSWALQVNIRPLHSACASVPSDLTTSVNKERDAQVIALLHIVVDKLSSMVDALVWCLGVDDLIDRETAERVRKLVVYLTTTHDNAASIHSAAAAKTKATA</sequence>
<evidence type="ECO:0000313" key="2">
    <source>
        <dbReference type="EMBL" id="AVK76838.1"/>
    </source>
</evidence>
<dbReference type="Proteomes" id="UP000249758">
    <property type="component" value="Segment"/>
</dbReference>
<accession>A0A2U7UEE5</accession>
<proteinExistence type="predicted"/>
<dbReference type="KEGG" id="vg:36841293"/>
<gene>
    <name evidence="2" type="ORF">pmac_cds_150</name>
</gene>
<feature type="region of interest" description="Disordered" evidence="1">
    <location>
        <begin position="423"/>
        <end position="446"/>
    </location>
</feature>
<evidence type="ECO:0008006" key="3">
    <source>
        <dbReference type="Google" id="ProtNLM"/>
    </source>
</evidence>
<name>A0A2U7UEE5_9VIRU</name>
<dbReference type="EMBL" id="MG011691">
    <property type="protein sequence ID" value="AVK76838.1"/>
    <property type="molecule type" value="Genomic_DNA"/>
</dbReference>
<organism evidence="2">
    <name type="scientific">Pandoravirus macleodensis</name>
    <dbReference type="NCBI Taxonomy" id="2107707"/>
    <lineage>
        <taxon>Viruses</taxon>
        <taxon>Pandoravirus</taxon>
    </lineage>
</organism>
<dbReference type="RefSeq" id="YP_009480834.1">
    <property type="nucleotide sequence ID" value="NC_037665.1"/>
</dbReference>
<reference evidence="2" key="1">
    <citation type="journal article" date="2018" name="Nat. Commun.">
        <title>Diversity and evolution of the emerging Pandoraviridae family.</title>
        <authorList>
            <person name="Legendre M."/>
            <person name="Fabre E."/>
            <person name="Poirot O."/>
            <person name="Jeudy S."/>
            <person name="Lartigue A."/>
            <person name="Alempic J.M."/>
            <person name="Beucher L."/>
            <person name="Philippe N."/>
            <person name="Bertaux L."/>
            <person name="Christo-Foroux E."/>
            <person name="Labadie K."/>
            <person name="Coute Y."/>
            <person name="Abergel C."/>
            <person name="Claverie J.M."/>
        </authorList>
    </citation>
    <scope>NUCLEOTIDE SEQUENCE [LARGE SCALE GENOMIC DNA]</scope>
    <source>
        <strain evidence="2">Macleodensis</strain>
    </source>
</reference>
<evidence type="ECO:0000256" key="1">
    <source>
        <dbReference type="SAM" id="MobiDB-lite"/>
    </source>
</evidence>
<protein>
    <recommendedName>
        <fullName evidence="3">F-box domain-containing protein</fullName>
    </recommendedName>
</protein>